<name>A0A316UQY0_9BASI</name>
<evidence type="ECO:0000256" key="1">
    <source>
        <dbReference type="SAM" id="MobiDB-lite"/>
    </source>
</evidence>
<dbReference type="OrthoDB" id="2555742at2759"/>
<evidence type="ECO:0000313" key="4">
    <source>
        <dbReference type="Proteomes" id="UP000245884"/>
    </source>
</evidence>
<accession>A0A316UQY0</accession>
<dbReference type="GeneID" id="37031594"/>
<keyword evidence="4" id="KW-1185">Reference proteome</keyword>
<dbReference type="RefSeq" id="XP_025360147.1">
    <property type="nucleotide sequence ID" value="XM_025509771.1"/>
</dbReference>
<organism evidence="3 4">
    <name type="scientific">Jaminaea rosea</name>
    <dbReference type="NCBI Taxonomy" id="1569628"/>
    <lineage>
        <taxon>Eukaryota</taxon>
        <taxon>Fungi</taxon>
        <taxon>Dikarya</taxon>
        <taxon>Basidiomycota</taxon>
        <taxon>Ustilaginomycotina</taxon>
        <taxon>Exobasidiomycetes</taxon>
        <taxon>Microstromatales</taxon>
        <taxon>Microstromatales incertae sedis</taxon>
        <taxon>Jaminaea</taxon>
    </lineage>
</organism>
<dbReference type="Pfam" id="PF00583">
    <property type="entry name" value="Acetyltransf_1"/>
    <property type="match status" value="1"/>
</dbReference>
<feature type="region of interest" description="Disordered" evidence="1">
    <location>
        <begin position="1"/>
        <end position="75"/>
    </location>
</feature>
<feature type="compositionally biased region" description="Acidic residues" evidence="1">
    <location>
        <begin position="407"/>
        <end position="417"/>
    </location>
</feature>
<feature type="region of interest" description="Disordered" evidence="1">
    <location>
        <begin position="101"/>
        <end position="124"/>
    </location>
</feature>
<feature type="compositionally biased region" description="Polar residues" evidence="1">
    <location>
        <begin position="211"/>
        <end position="225"/>
    </location>
</feature>
<dbReference type="AlphaFoldDB" id="A0A316UQY0"/>
<feature type="compositionally biased region" description="Low complexity" evidence="1">
    <location>
        <begin position="464"/>
        <end position="477"/>
    </location>
</feature>
<sequence>MAATMADRPKRGLPGGGWLSMAPSDEAQSQPAASSSSSTSSPRRSSIPKRATFQVGADTSTINTPVTPASPSSSTALTPAFDVRASFAPLVFKRTAQTALPRGEQPVAADSSSTAATSSSLMDIDDDGQGIEFAGRKWKGKTAHAVEQEMEKAGDVSVMSYAPDAVYLASRLHGLQRNLEAGGDEARGRRWLDFGDDDHEDAAPGLEAPLASSSPVTTQTDSSRIPATLPPHITDYLRPPTVVEQPASPPRLSAAAKAAALDSRVEIRLLRRSDLEQVRDLHCFHGDSDKVEADHYATSAAFLLRLLVDEQHVCIVAVAKPLPEPEAPLSSLVAQAQANLIPRCPPPSMDMPPSSAPYVFAGQGITSTSPLLKPVDADRRRRGGRQSSRAPSSLLGRVPPVLGSMEEQSDDEQDDGSDAGSTEVDMDDSSERSSSSPPQSAAPTSLFSTSPRDALREQAARTATSTSSGPSLSSPSGMAPKRDYTAATATPASVPYHDMVLAGPTNEVAPPRALRVMVPPAPGANLESETILGVASASINIRPATESLWGDADPTSKPRKEIHLLTLSVNKAERGIGLGGRLLDQVIEEAQRRNVRSAYRAVLGRTYGEVFAGGKQLDRTRIFLEVHPDSSHALALYRSRGFKQVGDRLKGYFRGDVRIPTGVRSLPGGSDALLLERSEEPDRLGAGVTAGT</sequence>
<reference evidence="3 4" key="1">
    <citation type="journal article" date="2018" name="Mol. Biol. Evol.">
        <title>Broad Genomic Sampling Reveals a Smut Pathogenic Ancestry of the Fungal Clade Ustilaginomycotina.</title>
        <authorList>
            <person name="Kijpornyongpan T."/>
            <person name="Mondo S.J."/>
            <person name="Barry K."/>
            <person name="Sandor L."/>
            <person name="Lee J."/>
            <person name="Lipzen A."/>
            <person name="Pangilinan J."/>
            <person name="LaButti K."/>
            <person name="Hainaut M."/>
            <person name="Henrissat B."/>
            <person name="Grigoriev I.V."/>
            <person name="Spatafora J.W."/>
            <person name="Aime M.C."/>
        </authorList>
    </citation>
    <scope>NUCLEOTIDE SEQUENCE [LARGE SCALE GENOMIC DNA]</scope>
    <source>
        <strain evidence="3 4">MCA 5214</strain>
    </source>
</reference>
<gene>
    <name evidence="3" type="ORF">BDZ90DRAFT_67481</name>
</gene>
<evidence type="ECO:0000313" key="3">
    <source>
        <dbReference type="EMBL" id="PWN25535.1"/>
    </source>
</evidence>
<feature type="compositionally biased region" description="Low complexity" evidence="1">
    <location>
        <begin position="64"/>
        <end position="75"/>
    </location>
</feature>
<dbReference type="InterPro" id="IPR000182">
    <property type="entry name" value="GNAT_dom"/>
</dbReference>
<feature type="region of interest" description="Disordered" evidence="1">
    <location>
        <begin position="190"/>
        <end position="237"/>
    </location>
</feature>
<dbReference type="GO" id="GO:0016747">
    <property type="term" value="F:acyltransferase activity, transferring groups other than amino-acyl groups"/>
    <property type="evidence" value="ECO:0007669"/>
    <property type="project" value="InterPro"/>
</dbReference>
<dbReference type="Gene3D" id="3.40.630.30">
    <property type="match status" value="1"/>
</dbReference>
<evidence type="ECO:0000259" key="2">
    <source>
        <dbReference type="PROSITE" id="PS51186"/>
    </source>
</evidence>
<dbReference type="InterPro" id="IPR016181">
    <property type="entry name" value="Acyl_CoA_acyltransferase"/>
</dbReference>
<protein>
    <recommendedName>
        <fullName evidence="2">N-acetyltransferase domain-containing protein</fullName>
    </recommendedName>
</protein>
<feature type="compositionally biased region" description="Low complexity" evidence="1">
    <location>
        <begin position="108"/>
        <end position="120"/>
    </location>
</feature>
<feature type="region of interest" description="Disordered" evidence="1">
    <location>
        <begin position="367"/>
        <end position="482"/>
    </location>
</feature>
<dbReference type="SUPFAM" id="SSF55729">
    <property type="entry name" value="Acyl-CoA N-acyltransferases (Nat)"/>
    <property type="match status" value="1"/>
</dbReference>
<feature type="domain" description="N-acetyltransferase" evidence="2">
    <location>
        <begin position="479"/>
        <end position="664"/>
    </location>
</feature>
<dbReference type="Proteomes" id="UP000245884">
    <property type="component" value="Unassembled WGS sequence"/>
</dbReference>
<feature type="compositionally biased region" description="Low complexity" evidence="1">
    <location>
        <begin position="28"/>
        <end position="45"/>
    </location>
</feature>
<feature type="compositionally biased region" description="Low complexity" evidence="1">
    <location>
        <begin position="432"/>
        <end position="445"/>
    </location>
</feature>
<dbReference type="EMBL" id="KZ819675">
    <property type="protein sequence ID" value="PWN25535.1"/>
    <property type="molecule type" value="Genomic_DNA"/>
</dbReference>
<dbReference type="CDD" id="cd04301">
    <property type="entry name" value="NAT_SF"/>
    <property type="match status" value="1"/>
</dbReference>
<proteinExistence type="predicted"/>
<dbReference type="PROSITE" id="PS51186">
    <property type="entry name" value="GNAT"/>
    <property type="match status" value="1"/>
</dbReference>